<dbReference type="AlphaFoldDB" id="A0ABD5Z1F5"/>
<organism evidence="4 5">
    <name type="scientific">Halospeciosus flavus</name>
    <dbReference type="NCBI Taxonomy" id="3032283"/>
    <lineage>
        <taxon>Archaea</taxon>
        <taxon>Methanobacteriati</taxon>
        <taxon>Methanobacteriota</taxon>
        <taxon>Stenosarchaea group</taxon>
        <taxon>Halobacteria</taxon>
        <taxon>Halobacteriales</taxon>
        <taxon>Halobacteriaceae</taxon>
        <taxon>Halospeciosus</taxon>
    </lineage>
</organism>
<comment type="caution">
    <text evidence="4">The sequence shown here is derived from an EMBL/GenBank/DDBJ whole genome shotgun (WGS) entry which is preliminary data.</text>
</comment>
<dbReference type="PROSITE" id="PS00028">
    <property type="entry name" value="ZINC_FINGER_C2H2_1"/>
    <property type="match status" value="1"/>
</dbReference>
<evidence type="ECO:0000313" key="5">
    <source>
        <dbReference type="Proteomes" id="UP001596447"/>
    </source>
</evidence>
<evidence type="ECO:0000256" key="1">
    <source>
        <dbReference type="ARBA" id="ARBA00022722"/>
    </source>
</evidence>
<feature type="domain" description="C2H2-type" evidence="3">
    <location>
        <begin position="13"/>
        <end position="41"/>
    </location>
</feature>
<dbReference type="PROSITE" id="PS50157">
    <property type="entry name" value="ZINC_FINGER_C2H2_2"/>
    <property type="match status" value="1"/>
</dbReference>
<dbReference type="Gene3D" id="1.10.30.50">
    <property type="match status" value="1"/>
</dbReference>
<dbReference type="InterPro" id="IPR002711">
    <property type="entry name" value="HNH"/>
</dbReference>
<accession>A0ABD5Z1F5</accession>
<dbReference type="GO" id="GO:0016787">
    <property type="term" value="F:hydrolase activity"/>
    <property type="evidence" value="ECO:0007669"/>
    <property type="project" value="UniProtKB-KW"/>
</dbReference>
<dbReference type="InterPro" id="IPR003615">
    <property type="entry name" value="HNH_nuc"/>
</dbReference>
<dbReference type="Pfam" id="PF01844">
    <property type="entry name" value="HNH"/>
    <property type="match status" value="1"/>
</dbReference>
<proteinExistence type="predicted"/>
<dbReference type="PANTHER" id="PTHR41286">
    <property type="entry name" value="HNH NUCLEASE YAJD-RELATED"/>
    <property type="match status" value="1"/>
</dbReference>
<protein>
    <submittedName>
        <fullName evidence="4">HNH endonuclease</fullName>
    </submittedName>
</protein>
<sequence length="268" mass="30091">MPTNVRDERQEESTCPTCDRDFASARGVRVHHTRVHGERLPNRQCADCETPFYAPYAERVRCDDCVGTLDDADGRPRTDQGDTTGTCLVCDAEFRYYASEKNGRYCPACVADPDVACTVHVQSSDRVSVACSHCGEEVDVFRSEADAQSDHFCDRACYRAWLSVTQRDSAKWCADDNPNWRGGVDADDLYGAGWPSARRRALERDDRECQRCGVGKEELGQNPDVHHRTPVREFGDPREAHTLDNLVCLCRPCHLAVERGEARVEDGE</sequence>
<keyword evidence="1" id="KW-0540">Nuclease</keyword>
<keyword evidence="5" id="KW-1185">Reference proteome</keyword>
<dbReference type="SMART" id="SM00507">
    <property type="entry name" value="HNHc"/>
    <property type="match status" value="1"/>
</dbReference>
<evidence type="ECO:0000313" key="4">
    <source>
        <dbReference type="EMBL" id="MFC7199021.1"/>
    </source>
</evidence>
<dbReference type="InterPro" id="IPR013087">
    <property type="entry name" value="Znf_C2H2_type"/>
</dbReference>
<keyword evidence="4" id="KW-0255">Endonuclease</keyword>
<name>A0ABD5Z1F5_9EURY</name>
<dbReference type="CDD" id="cd00085">
    <property type="entry name" value="HNHc"/>
    <property type="match status" value="1"/>
</dbReference>
<dbReference type="Proteomes" id="UP001596447">
    <property type="component" value="Unassembled WGS sequence"/>
</dbReference>
<gene>
    <name evidence="4" type="ORF">ACFQJ9_06260</name>
</gene>
<keyword evidence="2" id="KW-0378">Hydrolase</keyword>
<dbReference type="RefSeq" id="WP_279528971.1">
    <property type="nucleotide sequence ID" value="NZ_CP122312.1"/>
</dbReference>
<evidence type="ECO:0000256" key="2">
    <source>
        <dbReference type="ARBA" id="ARBA00022801"/>
    </source>
</evidence>
<dbReference type="PANTHER" id="PTHR41286:SF1">
    <property type="entry name" value="HNH NUCLEASE YAJD-RELATED"/>
    <property type="match status" value="1"/>
</dbReference>
<evidence type="ECO:0000259" key="3">
    <source>
        <dbReference type="PROSITE" id="PS50157"/>
    </source>
</evidence>
<dbReference type="EMBL" id="JBHTAR010000011">
    <property type="protein sequence ID" value="MFC7199021.1"/>
    <property type="molecule type" value="Genomic_DNA"/>
</dbReference>
<reference evidence="4 5" key="1">
    <citation type="journal article" date="2019" name="Int. J. Syst. Evol. Microbiol.">
        <title>The Global Catalogue of Microorganisms (GCM) 10K type strain sequencing project: providing services to taxonomists for standard genome sequencing and annotation.</title>
        <authorList>
            <consortium name="The Broad Institute Genomics Platform"/>
            <consortium name="The Broad Institute Genome Sequencing Center for Infectious Disease"/>
            <person name="Wu L."/>
            <person name="Ma J."/>
        </authorList>
    </citation>
    <scope>NUCLEOTIDE SEQUENCE [LARGE SCALE GENOMIC DNA]</scope>
    <source>
        <strain evidence="4 5">XZGYJ-43</strain>
    </source>
</reference>
<dbReference type="GO" id="GO:0004519">
    <property type="term" value="F:endonuclease activity"/>
    <property type="evidence" value="ECO:0007669"/>
    <property type="project" value="UniProtKB-KW"/>
</dbReference>